<accession>A0A6J6DNN0</accession>
<dbReference type="AlphaFoldDB" id="A0A6J6DNN0"/>
<evidence type="ECO:0000313" key="2">
    <source>
        <dbReference type="EMBL" id="CAB4565046.1"/>
    </source>
</evidence>
<sequence>MADIVIGKISYKRAVATGFGIINKTSNARSATLCGNVENRGSRSIPELDLTQHARWRSYETRNWFGAITAAINELDLATRNRIRNGLYATVSRGLTKNGFVACVHADEIGKRSIGIWSEY</sequence>
<proteinExistence type="predicted"/>
<evidence type="ECO:0000313" key="1">
    <source>
        <dbReference type="EMBL" id="CAB4541780.1"/>
    </source>
</evidence>
<dbReference type="EMBL" id="CAEZTR010000005">
    <property type="protein sequence ID" value="CAB4565046.1"/>
    <property type="molecule type" value="Genomic_DNA"/>
</dbReference>
<organism evidence="2">
    <name type="scientific">freshwater metagenome</name>
    <dbReference type="NCBI Taxonomy" id="449393"/>
    <lineage>
        <taxon>unclassified sequences</taxon>
        <taxon>metagenomes</taxon>
        <taxon>ecological metagenomes</taxon>
    </lineage>
</organism>
<protein>
    <submittedName>
        <fullName evidence="2">Unannotated protein</fullName>
    </submittedName>
</protein>
<reference evidence="2" key="1">
    <citation type="submission" date="2020-05" db="EMBL/GenBank/DDBJ databases">
        <authorList>
            <person name="Chiriac C."/>
            <person name="Salcher M."/>
            <person name="Ghai R."/>
            <person name="Kavagutti S V."/>
        </authorList>
    </citation>
    <scope>NUCLEOTIDE SEQUENCE</scope>
</reference>
<dbReference type="EMBL" id="CAEZSU010000015">
    <property type="protein sequence ID" value="CAB4541780.1"/>
    <property type="molecule type" value="Genomic_DNA"/>
</dbReference>
<name>A0A6J6DNN0_9ZZZZ</name>
<gene>
    <name evidence="1" type="ORF">UFOPK1495_00243</name>
    <name evidence="2" type="ORF">UFOPK1711_00153</name>
</gene>